<comment type="caution">
    <text evidence="1">The sequence shown here is derived from an EMBL/GenBank/DDBJ whole genome shotgun (WGS) entry which is preliminary data.</text>
</comment>
<reference evidence="1 2" key="1">
    <citation type="submission" date="2019-05" db="EMBL/GenBank/DDBJ databases">
        <title>Another draft genome of Portunus trituberculatus and its Hox gene families provides insights of decapod evolution.</title>
        <authorList>
            <person name="Jeong J.-H."/>
            <person name="Song I."/>
            <person name="Kim S."/>
            <person name="Choi T."/>
            <person name="Kim D."/>
            <person name="Ryu S."/>
            <person name="Kim W."/>
        </authorList>
    </citation>
    <scope>NUCLEOTIDE SEQUENCE [LARGE SCALE GENOMIC DNA]</scope>
    <source>
        <tissue evidence="1">Muscle</tissue>
    </source>
</reference>
<dbReference type="Proteomes" id="UP000324222">
    <property type="component" value="Unassembled WGS sequence"/>
</dbReference>
<dbReference type="EMBL" id="VSRR010000144">
    <property type="protein sequence ID" value="MPC11097.1"/>
    <property type="molecule type" value="Genomic_DNA"/>
</dbReference>
<dbReference type="AlphaFoldDB" id="A0A5B7CN70"/>
<evidence type="ECO:0000313" key="1">
    <source>
        <dbReference type="EMBL" id="MPC11097.1"/>
    </source>
</evidence>
<evidence type="ECO:0000313" key="2">
    <source>
        <dbReference type="Proteomes" id="UP000324222"/>
    </source>
</evidence>
<gene>
    <name evidence="1" type="ORF">E2C01_003750</name>
</gene>
<organism evidence="1 2">
    <name type="scientific">Portunus trituberculatus</name>
    <name type="common">Swimming crab</name>
    <name type="synonym">Neptunus trituberculatus</name>
    <dbReference type="NCBI Taxonomy" id="210409"/>
    <lineage>
        <taxon>Eukaryota</taxon>
        <taxon>Metazoa</taxon>
        <taxon>Ecdysozoa</taxon>
        <taxon>Arthropoda</taxon>
        <taxon>Crustacea</taxon>
        <taxon>Multicrustacea</taxon>
        <taxon>Malacostraca</taxon>
        <taxon>Eumalacostraca</taxon>
        <taxon>Eucarida</taxon>
        <taxon>Decapoda</taxon>
        <taxon>Pleocyemata</taxon>
        <taxon>Brachyura</taxon>
        <taxon>Eubrachyura</taxon>
        <taxon>Portunoidea</taxon>
        <taxon>Portunidae</taxon>
        <taxon>Portuninae</taxon>
        <taxon>Portunus</taxon>
    </lineage>
</organism>
<name>A0A5B7CN70_PORTR</name>
<keyword evidence="2" id="KW-1185">Reference proteome</keyword>
<accession>A0A5B7CN70</accession>
<sequence length="69" mass="7540">MKWSCYKMCAHGSTKHITTRLIQSSSDVQGKVKRTGHVAEIATGLRAPRSSVWTGVGVTHFSSFGCCLR</sequence>
<proteinExistence type="predicted"/>
<protein>
    <submittedName>
        <fullName evidence="1">Uncharacterized protein</fullName>
    </submittedName>
</protein>